<dbReference type="OMA" id="HEHQILP"/>
<evidence type="ECO:0000256" key="4">
    <source>
        <dbReference type="ARBA" id="ARBA00023201"/>
    </source>
</evidence>
<feature type="transmembrane region" description="Helical" evidence="5">
    <location>
        <begin position="26"/>
        <end position="44"/>
    </location>
</feature>
<keyword evidence="4" id="KW-0406">Ion transport</keyword>
<keyword evidence="7" id="KW-1185">Reference proteome</keyword>
<evidence type="ECO:0000256" key="2">
    <source>
        <dbReference type="ARBA" id="ARBA00022449"/>
    </source>
</evidence>
<keyword evidence="4" id="KW-0739">Sodium transport</keyword>
<dbReference type="InterPro" id="IPR051359">
    <property type="entry name" value="CaCA_antiporter"/>
</dbReference>
<evidence type="ECO:0000256" key="3">
    <source>
        <dbReference type="ARBA" id="ARBA00023053"/>
    </source>
</evidence>
<keyword evidence="5" id="KW-1133">Transmembrane helix</keyword>
<keyword evidence="1" id="KW-0813">Transport</keyword>
<dbReference type="AlphaFoldDB" id="A0A9R0SNC0"/>
<dbReference type="GO" id="GO:0008324">
    <property type="term" value="F:monoatomic cation transmembrane transporter activity"/>
    <property type="evidence" value="ECO:0007669"/>
    <property type="project" value="TreeGrafter"/>
</dbReference>
<organism evidence="6 7">
    <name type="scientific">Triticum turgidum subsp. durum</name>
    <name type="common">Durum wheat</name>
    <name type="synonym">Triticum durum</name>
    <dbReference type="NCBI Taxonomy" id="4567"/>
    <lineage>
        <taxon>Eukaryota</taxon>
        <taxon>Viridiplantae</taxon>
        <taxon>Streptophyta</taxon>
        <taxon>Embryophyta</taxon>
        <taxon>Tracheophyta</taxon>
        <taxon>Spermatophyta</taxon>
        <taxon>Magnoliopsida</taxon>
        <taxon>Liliopsida</taxon>
        <taxon>Poales</taxon>
        <taxon>Poaceae</taxon>
        <taxon>BOP clade</taxon>
        <taxon>Pooideae</taxon>
        <taxon>Triticodae</taxon>
        <taxon>Triticeae</taxon>
        <taxon>Triticinae</taxon>
        <taxon>Triticum</taxon>
    </lineage>
</organism>
<dbReference type="GO" id="GO:0015297">
    <property type="term" value="F:antiporter activity"/>
    <property type="evidence" value="ECO:0007669"/>
    <property type="project" value="UniProtKB-KW"/>
</dbReference>
<evidence type="ECO:0000313" key="7">
    <source>
        <dbReference type="Proteomes" id="UP000324705"/>
    </source>
</evidence>
<proteinExistence type="predicted"/>
<gene>
    <name evidence="6" type="ORF">TRITD_4Av1G201840</name>
</gene>
<dbReference type="Proteomes" id="UP000324705">
    <property type="component" value="Chromosome 4A"/>
</dbReference>
<evidence type="ECO:0000256" key="5">
    <source>
        <dbReference type="SAM" id="Phobius"/>
    </source>
</evidence>
<dbReference type="EMBL" id="LT934117">
    <property type="protein sequence ID" value="VAH95996.1"/>
    <property type="molecule type" value="Genomic_DNA"/>
</dbReference>
<dbReference type="PANTHER" id="PTHR12266:SF13">
    <property type="entry name" value="PUTATIVE, EXPRESSED-RELATED"/>
    <property type="match status" value="1"/>
</dbReference>
<dbReference type="GO" id="GO:0016020">
    <property type="term" value="C:membrane"/>
    <property type="evidence" value="ECO:0007669"/>
    <property type="project" value="TreeGrafter"/>
</dbReference>
<evidence type="ECO:0000256" key="1">
    <source>
        <dbReference type="ARBA" id="ARBA00022448"/>
    </source>
</evidence>
<accession>A0A9R0SNC0</accession>
<keyword evidence="3" id="KW-0915">Sodium</keyword>
<protein>
    <recommendedName>
        <fullName evidence="8">Sodium/calcium exchanger membrane region domain-containing protein</fullName>
    </recommendedName>
</protein>
<dbReference type="Gramene" id="TRITD4Av1G201840.1">
    <property type="protein sequence ID" value="TRITD4Av1G201840.1"/>
    <property type="gene ID" value="TRITD4Av1G201840"/>
</dbReference>
<reference evidence="6 7" key="1">
    <citation type="submission" date="2017-09" db="EMBL/GenBank/DDBJ databases">
        <authorList>
            <consortium name="International Durum Wheat Genome Sequencing Consortium (IDWGSC)"/>
            <person name="Milanesi L."/>
        </authorList>
    </citation>
    <scope>NUCLEOTIDE SEQUENCE [LARGE SCALE GENOMIC DNA]</scope>
    <source>
        <strain evidence="7">cv. Svevo</strain>
    </source>
</reference>
<keyword evidence="5" id="KW-0472">Membrane</keyword>
<keyword evidence="5" id="KW-0812">Transmembrane</keyword>
<dbReference type="GO" id="GO:0006814">
    <property type="term" value="P:sodium ion transport"/>
    <property type="evidence" value="ECO:0007669"/>
    <property type="project" value="UniProtKB-KW"/>
</dbReference>
<name>A0A9R0SNC0_TRITD</name>
<dbReference type="PANTHER" id="PTHR12266">
    <property type="entry name" value="NA+/CA2+ K+ INDEPENDENT EXCHANGER"/>
    <property type="match status" value="1"/>
</dbReference>
<evidence type="ECO:0000313" key="6">
    <source>
        <dbReference type="EMBL" id="VAH95996.1"/>
    </source>
</evidence>
<keyword evidence="2" id="KW-0050">Antiport</keyword>
<evidence type="ECO:0008006" key="8">
    <source>
        <dbReference type="Google" id="ProtNLM"/>
    </source>
</evidence>
<sequence>MGLGLSLTLLAAAQYPAPFTLPADAAVYETVGFLCAGLAWALVVVPARGMRLDRRVYGVGLVLIYLTFFGVRVLDSLGLWFG</sequence>
<feature type="transmembrane region" description="Helical" evidence="5">
    <location>
        <begin position="56"/>
        <end position="74"/>
    </location>
</feature>